<keyword evidence="3" id="KW-1185">Reference proteome</keyword>
<name>F2L1R9_THEU7</name>
<dbReference type="Proteomes" id="UP000008138">
    <property type="component" value="Chromosome"/>
</dbReference>
<dbReference type="Pfam" id="PF07883">
    <property type="entry name" value="Cupin_2"/>
    <property type="match status" value="1"/>
</dbReference>
<dbReference type="InterPro" id="IPR052535">
    <property type="entry name" value="Bacilysin_H2HPP_isomerase"/>
</dbReference>
<dbReference type="eggNOG" id="arCOG02999">
    <property type="taxonomic scope" value="Archaea"/>
</dbReference>
<reference key="2">
    <citation type="submission" date="2011-03" db="EMBL/GenBank/DDBJ databases">
        <title>Complete genome sequence of the thermoacidophilic crenarchaeon Thermoproteus uzoniensis 768-20.</title>
        <authorList>
            <person name="Mardanov A.V."/>
            <person name="Gumerov V.M."/>
            <person name="Beletsky A.V."/>
            <person name="Prokofeva M.I."/>
            <person name="Bonch-Osmolovskaya E.A."/>
            <person name="Ravin N.V."/>
            <person name="Skryabin K.G."/>
        </authorList>
    </citation>
    <scope>NUCLEOTIDE SEQUENCE</scope>
    <source>
        <strain>768-20</strain>
    </source>
</reference>
<dbReference type="AlphaFoldDB" id="F2L1R9"/>
<dbReference type="InterPro" id="IPR025499">
    <property type="entry name" value="KdgF"/>
</dbReference>
<dbReference type="EMBL" id="CP002590">
    <property type="protein sequence ID" value="AEA12925.1"/>
    <property type="molecule type" value="Genomic_DNA"/>
</dbReference>
<dbReference type="KEGG" id="tuz:TUZN_1452"/>
<protein>
    <submittedName>
        <fullName evidence="2">Cupin domain protein</fullName>
    </submittedName>
</protein>
<dbReference type="HOGENOM" id="CLU_134269_0_0_2"/>
<dbReference type="STRING" id="999630.TUZN_1452"/>
<dbReference type="InterPro" id="IPR014710">
    <property type="entry name" value="RmlC-like_jellyroll"/>
</dbReference>
<feature type="domain" description="Cupin type-2" evidence="1">
    <location>
        <begin position="24"/>
        <end position="88"/>
    </location>
</feature>
<organism evidence="2 3">
    <name type="scientific">Thermoproteus uzoniensis (strain 768-20)</name>
    <dbReference type="NCBI Taxonomy" id="999630"/>
    <lineage>
        <taxon>Archaea</taxon>
        <taxon>Thermoproteota</taxon>
        <taxon>Thermoprotei</taxon>
        <taxon>Thermoproteales</taxon>
        <taxon>Thermoproteaceae</taxon>
        <taxon>Thermoproteus</taxon>
    </lineage>
</organism>
<dbReference type="CDD" id="cd02238">
    <property type="entry name" value="cupin_KdgF"/>
    <property type="match status" value="1"/>
</dbReference>
<dbReference type="Gene3D" id="2.60.120.10">
    <property type="entry name" value="Jelly Rolls"/>
    <property type="match status" value="1"/>
</dbReference>
<dbReference type="InterPro" id="IPR011051">
    <property type="entry name" value="RmlC_Cupin_sf"/>
</dbReference>
<dbReference type="PIRSF" id="PIRSF029883">
    <property type="entry name" value="KdgF"/>
    <property type="match status" value="1"/>
</dbReference>
<proteinExistence type="predicted"/>
<reference evidence="2 3" key="1">
    <citation type="journal article" date="2011" name="J. Bacteriol.">
        <title>Complete genome sequence of the thermoacidophilic crenarchaeon Thermoproteus uzoniensis 768-20.</title>
        <authorList>
            <person name="Mardanov A.V."/>
            <person name="Gumerov V.M."/>
            <person name="Beletsky A.V."/>
            <person name="Prokofeva M.I."/>
            <person name="Bonch-Osmolovskaya E.A."/>
            <person name="Ravin N.V."/>
            <person name="Skryabin K.G."/>
        </authorList>
    </citation>
    <scope>NUCLEOTIDE SEQUENCE [LARGE SCALE GENOMIC DNA]</scope>
    <source>
        <strain evidence="2 3">768-20</strain>
    </source>
</reference>
<dbReference type="PANTHER" id="PTHR40112">
    <property type="entry name" value="H2HPP ISOMERASE"/>
    <property type="match status" value="1"/>
</dbReference>
<sequence length="109" mass="12069">MFEKLNECIERRYISGRNLTLAQFRIKAGCVVPAHSHENEQISLILEGRALFVVGGVTREVSAGEVVHIPPGVLHEVKALTDVVVVDVFSPRRDDWEKGGDSYLRGGAR</sequence>
<evidence type="ECO:0000313" key="3">
    <source>
        <dbReference type="Proteomes" id="UP000008138"/>
    </source>
</evidence>
<evidence type="ECO:0000259" key="1">
    <source>
        <dbReference type="Pfam" id="PF07883"/>
    </source>
</evidence>
<accession>F2L1R9</accession>
<evidence type="ECO:0000313" key="2">
    <source>
        <dbReference type="EMBL" id="AEA12925.1"/>
    </source>
</evidence>
<dbReference type="InterPro" id="IPR013096">
    <property type="entry name" value="Cupin_2"/>
</dbReference>
<dbReference type="SUPFAM" id="SSF51182">
    <property type="entry name" value="RmlC-like cupins"/>
    <property type="match status" value="1"/>
</dbReference>
<gene>
    <name evidence="2" type="ordered locus">TUZN_1452</name>
</gene>
<dbReference type="PANTHER" id="PTHR40112:SF1">
    <property type="entry name" value="H2HPP ISOMERASE"/>
    <property type="match status" value="1"/>
</dbReference>